<evidence type="ECO:0000256" key="3">
    <source>
        <dbReference type="ARBA" id="ARBA00022553"/>
    </source>
</evidence>
<protein>
    <submittedName>
        <fullName evidence="6">Acyl-CoA synthetase (AMP-forming)/AMP-acid ligase II</fullName>
    </submittedName>
</protein>
<dbReference type="PANTHER" id="PTHR43201">
    <property type="entry name" value="ACYL-COA SYNTHETASE"/>
    <property type="match status" value="1"/>
</dbReference>
<evidence type="ECO:0000256" key="4">
    <source>
        <dbReference type="ARBA" id="ARBA00022598"/>
    </source>
</evidence>
<comment type="similarity">
    <text evidence="1">Belongs to the ATP-dependent AMP-binding enzyme family.</text>
</comment>
<dbReference type="AlphaFoldDB" id="A0A521FQY9"/>
<reference evidence="6 7" key="1">
    <citation type="submission" date="2017-05" db="EMBL/GenBank/DDBJ databases">
        <authorList>
            <person name="Varghese N."/>
            <person name="Submissions S."/>
        </authorList>
    </citation>
    <scope>NUCLEOTIDE SEQUENCE [LARGE SCALE GENOMIC DNA]</scope>
    <source>
        <strain evidence="6 7">DSM 29506</strain>
    </source>
</reference>
<proteinExistence type="inferred from homology"/>
<accession>A0A521FQY9</accession>
<dbReference type="Gene3D" id="1.10.1200.10">
    <property type="entry name" value="ACP-like"/>
    <property type="match status" value="1"/>
</dbReference>
<keyword evidence="7" id="KW-1185">Reference proteome</keyword>
<dbReference type="InterPro" id="IPR042099">
    <property type="entry name" value="ANL_N_sf"/>
</dbReference>
<dbReference type="SUPFAM" id="SSF56801">
    <property type="entry name" value="Acetyl-CoA synthetase-like"/>
    <property type="match status" value="1"/>
</dbReference>
<organism evidence="6 7">
    <name type="scientific">Thalassovita litoralis</name>
    <dbReference type="NCBI Taxonomy" id="1010611"/>
    <lineage>
        <taxon>Bacteria</taxon>
        <taxon>Pseudomonadati</taxon>
        <taxon>Pseudomonadota</taxon>
        <taxon>Alphaproteobacteria</taxon>
        <taxon>Rhodobacterales</taxon>
        <taxon>Roseobacteraceae</taxon>
        <taxon>Thalassovita</taxon>
    </lineage>
</organism>
<dbReference type="InterPro" id="IPR020806">
    <property type="entry name" value="PKS_PP-bd"/>
</dbReference>
<evidence type="ECO:0000256" key="1">
    <source>
        <dbReference type="ARBA" id="ARBA00006432"/>
    </source>
</evidence>
<dbReference type="Pfam" id="PF00550">
    <property type="entry name" value="PP-binding"/>
    <property type="match status" value="1"/>
</dbReference>
<dbReference type="GO" id="GO:0006631">
    <property type="term" value="P:fatty acid metabolic process"/>
    <property type="evidence" value="ECO:0007669"/>
    <property type="project" value="TreeGrafter"/>
</dbReference>
<dbReference type="SMART" id="SM00823">
    <property type="entry name" value="PKS_PP"/>
    <property type="match status" value="1"/>
</dbReference>
<dbReference type="PROSITE" id="PS00455">
    <property type="entry name" value="AMP_BINDING"/>
    <property type="match status" value="1"/>
</dbReference>
<name>A0A521FQY9_9RHOB</name>
<dbReference type="PROSITE" id="PS50075">
    <property type="entry name" value="CARRIER"/>
    <property type="match status" value="1"/>
</dbReference>
<dbReference type="SUPFAM" id="SSF53474">
    <property type="entry name" value="alpha/beta-Hydrolases"/>
    <property type="match status" value="1"/>
</dbReference>
<dbReference type="InterPro" id="IPR020845">
    <property type="entry name" value="AMP-binding_CS"/>
</dbReference>
<dbReference type="GO" id="GO:0031956">
    <property type="term" value="F:medium-chain fatty acid-CoA ligase activity"/>
    <property type="evidence" value="ECO:0007669"/>
    <property type="project" value="TreeGrafter"/>
</dbReference>
<evidence type="ECO:0000313" key="6">
    <source>
        <dbReference type="EMBL" id="SMO98613.1"/>
    </source>
</evidence>
<evidence type="ECO:0000259" key="5">
    <source>
        <dbReference type="PROSITE" id="PS50075"/>
    </source>
</evidence>
<dbReference type="Gene3D" id="3.40.50.1820">
    <property type="entry name" value="alpha/beta hydrolase"/>
    <property type="match status" value="1"/>
</dbReference>
<dbReference type="Pfam" id="PF00501">
    <property type="entry name" value="AMP-binding"/>
    <property type="match status" value="1"/>
</dbReference>
<dbReference type="InterPro" id="IPR036736">
    <property type="entry name" value="ACP-like_sf"/>
</dbReference>
<dbReference type="InterPro" id="IPR000873">
    <property type="entry name" value="AMP-dep_synth/lig_dom"/>
</dbReference>
<evidence type="ECO:0000256" key="2">
    <source>
        <dbReference type="ARBA" id="ARBA00022450"/>
    </source>
</evidence>
<dbReference type="Gene3D" id="3.40.50.12780">
    <property type="entry name" value="N-terminal domain of ligase-like"/>
    <property type="match status" value="1"/>
</dbReference>
<evidence type="ECO:0000313" key="7">
    <source>
        <dbReference type="Proteomes" id="UP000316030"/>
    </source>
</evidence>
<dbReference type="InterPro" id="IPR029058">
    <property type="entry name" value="AB_hydrolase_fold"/>
</dbReference>
<keyword evidence="2" id="KW-0596">Phosphopantetheine</keyword>
<dbReference type="InterPro" id="IPR045851">
    <property type="entry name" value="AMP-bd_C_sf"/>
</dbReference>
<dbReference type="RefSeq" id="WP_142494912.1">
    <property type="nucleotide sequence ID" value="NZ_FXTO01000045.1"/>
</dbReference>
<dbReference type="InterPro" id="IPR009081">
    <property type="entry name" value="PP-bd_ACP"/>
</dbReference>
<dbReference type="OrthoDB" id="9803968at2"/>
<keyword evidence="3" id="KW-0597">Phosphoprotein</keyword>
<dbReference type="InterPro" id="IPR025110">
    <property type="entry name" value="AMP-bd_C"/>
</dbReference>
<dbReference type="Gene3D" id="3.30.300.30">
    <property type="match status" value="1"/>
</dbReference>
<keyword evidence="4 6" id="KW-0436">Ligase</keyword>
<dbReference type="SUPFAM" id="SSF47336">
    <property type="entry name" value="ACP-like"/>
    <property type="match status" value="1"/>
</dbReference>
<dbReference type="PANTHER" id="PTHR43201:SF5">
    <property type="entry name" value="MEDIUM-CHAIN ACYL-COA LIGASE ACSF2, MITOCHONDRIAL"/>
    <property type="match status" value="1"/>
</dbReference>
<dbReference type="Proteomes" id="UP000316030">
    <property type="component" value="Unassembled WGS sequence"/>
</dbReference>
<dbReference type="GO" id="GO:0031177">
    <property type="term" value="F:phosphopantetheine binding"/>
    <property type="evidence" value="ECO:0007669"/>
    <property type="project" value="InterPro"/>
</dbReference>
<dbReference type="Pfam" id="PF13193">
    <property type="entry name" value="AMP-binding_C"/>
    <property type="match status" value="1"/>
</dbReference>
<feature type="domain" description="Carrier" evidence="5">
    <location>
        <begin position="481"/>
        <end position="556"/>
    </location>
</feature>
<dbReference type="EMBL" id="FXTO01000045">
    <property type="protein sequence ID" value="SMO98613.1"/>
    <property type="molecule type" value="Genomic_DNA"/>
</dbReference>
<gene>
    <name evidence="6" type="ORF">SAMN06265173_14521</name>
</gene>
<sequence>MDWDRFLQQLAARGDTPALIEADGTTVSAAAFAEQAQEVAQQARALGLSGRRVGIVMQDSLSAASLILGLTQVASVLPLNPALTPAELRDILRAAGAGLVLCDAPHRALAAQLSLPVIVLGGAMPVAPDLPGTPRFAPGLVLTTSGSTGTPKRVPLRADQLLRSAHHIAQALALGPEDRAVSALPVFHVGALVDLLLAPLLAGGSVCASADKSPTALHDAVIQRGGTWVQLVPTMLSRCLLDLTPDQARHMGQRLGFIRMVSADLSPDLQARAEAFFANTPLIQMYGMTETAGQIATNPRPPGQRVPGSVGCAAGADIAILDPQGQPAPEGEVCVRGPCVTEGYEGSETPRYGEWLRTGDLGRMDAQGYLFLTGRLKEIINRGGEKISPLTVERAALRLPGVAEAVAFAVPHKTLGEQVGLAVSGAGLSEAAVLAHLAGELAEFERPRQVRIVAQMPRLGSGKVDRRALAAGDIASPTAAAHLSGTAQTVARVWAKVLGTDTPAPDRDFFDDGGDSLSATEFLLALERALSRDLPPNLLFEAPRFGDLVARIDAAPQPRKKRRSAAERYVMAATSAWPGERAGPSGLLILRNGDAPGVPVFFGVNDRKMTDELEQTLGQGRPIYFLRSLLGGGMAKIRGEARIAQLIAQDIQHLRPSGRLILGGFCEGAGIMQRVAELLRQAGRGADLFIAVDWEIPYHTPSPLVLIWTNARWFSPFSRFDRPGRFLHDAYPHGAVMHHIAADHEHALEPDKFGPVADMIRRYLDGETPPRFPKREDIDQPARQARWKAHIRLIGRMPRILRTGQVVALPIRVRNDSGVIWPPHDISGIGASGVFIGPRLLRRGPFYPWYRRVFGPRPPIQRMQGAVEPGESRDLTLRLLVPHKPGLYLLRVSMLEDGFAYFMKGWRVGRFRLVWVRRNTR</sequence>